<keyword evidence="1 2" id="KW-0129">CBS domain</keyword>
<dbReference type="Pfam" id="PF01842">
    <property type="entry name" value="ACT"/>
    <property type="match status" value="1"/>
</dbReference>
<dbReference type="OrthoDB" id="9802114at2"/>
<feature type="domain" description="CBS" evidence="3">
    <location>
        <begin position="81"/>
        <end position="137"/>
    </location>
</feature>
<dbReference type="Gene3D" id="3.10.580.10">
    <property type="entry name" value="CBS-domain"/>
    <property type="match status" value="1"/>
</dbReference>
<dbReference type="AlphaFoldDB" id="A0A2Z6AW30"/>
<evidence type="ECO:0000256" key="1">
    <source>
        <dbReference type="ARBA" id="ARBA00023122"/>
    </source>
</evidence>
<accession>A0A2Z6AW30</accession>
<dbReference type="InterPro" id="IPR046342">
    <property type="entry name" value="CBS_dom_sf"/>
</dbReference>
<reference evidence="4 5" key="1">
    <citation type="journal article" date="2018" name="Sci. Adv.">
        <title>Multi-heme cytochromes provide a pathway for survival in energy-limited environments.</title>
        <authorList>
            <person name="Deng X."/>
            <person name="Dohmae N."/>
            <person name="Nealson K.H."/>
            <person name="Hashimoto K."/>
            <person name="Okamoto A."/>
        </authorList>
    </citation>
    <scope>NUCLEOTIDE SEQUENCE [LARGE SCALE GENOMIC DNA]</scope>
    <source>
        <strain evidence="4 5">IS5</strain>
    </source>
</reference>
<evidence type="ECO:0000313" key="5">
    <source>
        <dbReference type="Proteomes" id="UP000269883"/>
    </source>
</evidence>
<dbReference type="KEGG" id="dfl:DFE_0702"/>
<organism evidence="4 5">
    <name type="scientific">Desulfovibrio ferrophilus</name>
    <dbReference type="NCBI Taxonomy" id="241368"/>
    <lineage>
        <taxon>Bacteria</taxon>
        <taxon>Pseudomonadati</taxon>
        <taxon>Thermodesulfobacteriota</taxon>
        <taxon>Desulfovibrionia</taxon>
        <taxon>Desulfovibrionales</taxon>
        <taxon>Desulfovibrionaceae</taxon>
        <taxon>Desulfovibrio</taxon>
    </lineage>
</organism>
<dbReference type="InterPro" id="IPR000644">
    <property type="entry name" value="CBS_dom"/>
</dbReference>
<dbReference type="EMBL" id="AP017378">
    <property type="protein sequence ID" value="BBD07428.1"/>
    <property type="molecule type" value="Genomic_DNA"/>
</dbReference>
<dbReference type="SUPFAM" id="SSF54631">
    <property type="entry name" value="CBS-domain pair"/>
    <property type="match status" value="1"/>
</dbReference>
<dbReference type="PANTHER" id="PTHR43080:SF2">
    <property type="entry name" value="CBS DOMAIN-CONTAINING PROTEIN"/>
    <property type="match status" value="1"/>
</dbReference>
<dbReference type="InterPro" id="IPR002912">
    <property type="entry name" value="ACT_dom"/>
</dbReference>
<gene>
    <name evidence="4" type="ORF">DFE_0702</name>
</gene>
<dbReference type="Proteomes" id="UP000269883">
    <property type="component" value="Chromosome"/>
</dbReference>
<dbReference type="SUPFAM" id="SSF55021">
    <property type="entry name" value="ACT-like"/>
    <property type="match status" value="1"/>
</dbReference>
<protein>
    <submittedName>
        <fullName evidence="4">Acetoin utilization protein</fullName>
    </submittedName>
</protein>
<keyword evidence="5" id="KW-1185">Reference proteome</keyword>
<feature type="domain" description="CBS" evidence="3">
    <location>
        <begin position="7"/>
        <end position="62"/>
    </location>
</feature>
<name>A0A2Z6AW30_9BACT</name>
<evidence type="ECO:0000256" key="2">
    <source>
        <dbReference type="PROSITE-ProRule" id="PRU00703"/>
    </source>
</evidence>
<dbReference type="PROSITE" id="PS51371">
    <property type="entry name" value="CBS"/>
    <property type="match status" value="2"/>
</dbReference>
<dbReference type="Gene3D" id="3.30.70.260">
    <property type="match status" value="1"/>
</dbReference>
<evidence type="ECO:0000313" key="4">
    <source>
        <dbReference type="EMBL" id="BBD07428.1"/>
    </source>
</evidence>
<dbReference type="PANTHER" id="PTHR43080">
    <property type="entry name" value="CBS DOMAIN-CONTAINING PROTEIN CBSX3, MITOCHONDRIAL"/>
    <property type="match status" value="1"/>
</dbReference>
<dbReference type="InterPro" id="IPR045865">
    <property type="entry name" value="ACT-like_dom_sf"/>
</dbReference>
<proteinExistence type="predicted"/>
<evidence type="ECO:0000259" key="3">
    <source>
        <dbReference type="PROSITE" id="PS51371"/>
    </source>
</evidence>
<dbReference type="SMART" id="SM00116">
    <property type="entry name" value="CBS"/>
    <property type="match status" value="2"/>
</dbReference>
<dbReference type="InterPro" id="IPR051257">
    <property type="entry name" value="Diverse_CBS-Domain"/>
</dbReference>
<sequence>MYVGLKMLTDFVTITSETLVSDADRIMENEQLWMLLVKDGDKLAGYVRKEDVRKALPSDATTLERHELNYLLSKLKIGKIMHTDLTTVSPETEIEEAAEIMFTKNIAGLAVVDVKNNLLGFINRNVMLDVLVEEMGLRQGGSRIVFEVEDRTGVIHEVSGIIMEMGISIISTGTFFHNGTRIVVFRVQADDPTPIAKELSDRGYKLVGPDTFKENWK</sequence>
<dbReference type="RefSeq" id="WP_126376666.1">
    <property type="nucleotide sequence ID" value="NZ_AP017378.1"/>
</dbReference>
<dbReference type="Pfam" id="PF00571">
    <property type="entry name" value="CBS"/>
    <property type="match status" value="2"/>
</dbReference>